<reference evidence="2 3" key="1">
    <citation type="journal article" date="2011" name="Proc. Natl. Acad. Sci. U.S.A.">
        <title>Comparative genomics of xylose-fermenting fungi for enhanced biofuel production.</title>
        <authorList>
            <person name="Wohlbach D.J."/>
            <person name="Kuo A."/>
            <person name="Sato T.K."/>
            <person name="Potts K.M."/>
            <person name="Salamov A.A."/>
            <person name="LaButti K.M."/>
            <person name="Sun H."/>
            <person name="Clum A."/>
            <person name="Pangilinan J.L."/>
            <person name="Lindquist E.A."/>
            <person name="Lucas S."/>
            <person name="Lapidus A."/>
            <person name="Jin M."/>
            <person name="Gunawan C."/>
            <person name="Balan V."/>
            <person name="Dale B.E."/>
            <person name="Jeffries T.W."/>
            <person name="Zinkel R."/>
            <person name="Barry K.W."/>
            <person name="Grigoriev I.V."/>
            <person name="Gasch A.P."/>
        </authorList>
    </citation>
    <scope>NUCLEOTIDE SEQUENCE [LARGE SCALE GENOMIC DNA]</scope>
    <source>
        <strain evidence="3">ATCC 10573 / BCRC 21748 / CBS 615 / JCM 9827 / NBRC 10315 / NRRL Y-1498 / VKM Y-70</strain>
    </source>
</reference>
<accession>G3AXL4</accession>
<feature type="region of interest" description="Disordered" evidence="1">
    <location>
        <begin position="32"/>
        <end position="55"/>
    </location>
</feature>
<protein>
    <submittedName>
        <fullName evidence="2">Uncharacterized protein</fullName>
    </submittedName>
</protein>
<dbReference type="eggNOG" id="ENOG502S1X9">
    <property type="taxonomic scope" value="Eukaryota"/>
</dbReference>
<evidence type="ECO:0000256" key="1">
    <source>
        <dbReference type="SAM" id="MobiDB-lite"/>
    </source>
</evidence>
<sequence>MLNGNYMSPGPSMVPSLEGLSHVHFPKISEYRDLDPPVPQDLETEEDHPKLARDAESTDEITSLYLHKRFGFILSSGDVFKSSYEFLLGQQKENTVIEGSHYDQNLIRYLEDINAFTIGDTQMSTSDMRELLSIYFAKFNKMLPIIYEPIFWEDFDTRTLPHLLLYPIILVVSTDKLSEPIMRRFLGDVDFETRLSEFNDSLEFKIRQFLLLLGRLEKNKFVRMLVHMLLAMSFTVYPSGAVGYMNDISSAVNLAVSLKLDEEADPSTLPEKIREHRRGLICSFGKPKYSNLTFSSISSKLPTNAYLLKFINALKPIDNASVLSGVYHKSPL</sequence>
<gene>
    <name evidence="2" type="ORF">CANTEDRAFT_133043</name>
</gene>
<name>G3AXL4_CANTC</name>
<dbReference type="OrthoDB" id="10031947at2759"/>
<proteinExistence type="predicted"/>
<keyword evidence="3" id="KW-1185">Reference proteome</keyword>
<dbReference type="Proteomes" id="UP000000707">
    <property type="component" value="Unassembled WGS sequence"/>
</dbReference>
<evidence type="ECO:0000313" key="2">
    <source>
        <dbReference type="EMBL" id="EGV65643.1"/>
    </source>
</evidence>
<evidence type="ECO:0000313" key="3">
    <source>
        <dbReference type="Proteomes" id="UP000000707"/>
    </source>
</evidence>
<organism evidence="3">
    <name type="scientific">Candida tenuis (strain ATCC 10573 / BCRC 21748 / CBS 615 / JCM 9827 / NBRC 10315 / NRRL Y-1498 / VKM Y-70)</name>
    <name type="common">Yeast</name>
    <name type="synonym">Yamadazyma tenuis</name>
    <dbReference type="NCBI Taxonomy" id="590646"/>
    <lineage>
        <taxon>Eukaryota</taxon>
        <taxon>Fungi</taxon>
        <taxon>Dikarya</taxon>
        <taxon>Ascomycota</taxon>
        <taxon>Saccharomycotina</taxon>
        <taxon>Pichiomycetes</taxon>
        <taxon>Debaryomycetaceae</taxon>
        <taxon>Yamadazyma</taxon>
    </lineage>
</organism>
<dbReference type="CDD" id="cd12148">
    <property type="entry name" value="fungal_TF_MHR"/>
    <property type="match status" value="1"/>
</dbReference>
<dbReference type="AlphaFoldDB" id="G3AXL4"/>
<dbReference type="STRING" id="590646.G3AXL4"/>
<dbReference type="HOGENOM" id="CLU_836776_0_0_1"/>
<dbReference type="EMBL" id="GL996512">
    <property type="protein sequence ID" value="EGV65643.1"/>
    <property type="molecule type" value="Genomic_DNA"/>
</dbReference>